<sequence>MFAPIQKDFNPFSQTGISVNKFESVFNLHPLQELSQQESERVISIVQVSDKVHLAEQQLREKRLELIRLLIHHYQLEEAHLEQEIVATRTETEVAVLANNLNNENAVGNHANAQDNLNNNSQDGLPNDRLTGVPHDELDLYDVPDDNFPSLEELVIYSVQEAVTHTIYCGNISASVILD</sequence>
<gene>
    <name evidence="2" type="ORF">D9757_006639</name>
</gene>
<evidence type="ECO:0000313" key="2">
    <source>
        <dbReference type="EMBL" id="KAF5386425.1"/>
    </source>
</evidence>
<dbReference type="EMBL" id="JAACJN010000036">
    <property type="protein sequence ID" value="KAF5386425.1"/>
    <property type="molecule type" value="Genomic_DNA"/>
</dbReference>
<reference evidence="2 3" key="1">
    <citation type="journal article" date="2020" name="ISME J.">
        <title>Uncovering the hidden diversity of litter-decomposition mechanisms in mushroom-forming fungi.</title>
        <authorList>
            <person name="Floudas D."/>
            <person name="Bentzer J."/>
            <person name="Ahren D."/>
            <person name="Johansson T."/>
            <person name="Persson P."/>
            <person name="Tunlid A."/>
        </authorList>
    </citation>
    <scope>NUCLEOTIDE SEQUENCE [LARGE SCALE GENOMIC DNA]</scope>
    <source>
        <strain evidence="2 3">CBS 406.79</strain>
    </source>
</reference>
<protein>
    <submittedName>
        <fullName evidence="2">Uncharacterized protein</fullName>
    </submittedName>
</protein>
<feature type="compositionally biased region" description="Low complexity" evidence="1">
    <location>
        <begin position="107"/>
        <end position="123"/>
    </location>
</feature>
<keyword evidence="3" id="KW-1185">Reference proteome</keyword>
<dbReference type="Proteomes" id="UP000518752">
    <property type="component" value="Unassembled WGS sequence"/>
</dbReference>
<dbReference type="AlphaFoldDB" id="A0A8H5HN98"/>
<accession>A0A8H5HN98</accession>
<evidence type="ECO:0000313" key="3">
    <source>
        <dbReference type="Proteomes" id="UP000518752"/>
    </source>
</evidence>
<evidence type="ECO:0000256" key="1">
    <source>
        <dbReference type="SAM" id="MobiDB-lite"/>
    </source>
</evidence>
<comment type="caution">
    <text evidence="2">The sequence shown here is derived from an EMBL/GenBank/DDBJ whole genome shotgun (WGS) entry which is preliminary data.</text>
</comment>
<feature type="region of interest" description="Disordered" evidence="1">
    <location>
        <begin position="107"/>
        <end position="131"/>
    </location>
</feature>
<proteinExistence type="predicted"/>
<name>A0A8H5HN98_9AGAR</name>
<organism evidence="2 3">
    <name type="scientific">Collybiopsis confluens</name>
    <dbReference type="NCBI Taxonomy" id="2823264"/>
    <lineage>
        <taxon>Eukaryota</taxon>
        <taxon>Fungi</taxon>
        <taxon>Dikarya</taxon>
        <taxon>Basidiomycota</taxon>
        <taxon>Agaricomycotina</taxon>
        <taxon>Agaricomycetes</taxon>
        <taxon>Agaricomycetidae</taxon>
        <taxon>Agaricales</taxon>
        <taxon>Marasmiineae</taxon>
        <taxon>Omphalotaceae</taxon>
        <taxon>Collybiopsis</taxon>
    </lineage>
</organism>